<protein>
    <recommendedName>
        <fullName evidence="7">DarT domain-containing protein</fullName>
    </recommendedName>
</protein>
<keyword evidence="3" id="KW-0808">Transferase</keyword>
<dbReference type="GO" id="GO:0016757">
    <property type="term" value="F:glycosyltransferase activity"/>
    <property type="evidence" value="ECO:0007669"/>
    <property type="project" value="UniProtKB-KW"/>
</dbReference>
<dbReference type="GO" id="GO:0016779">
    <property type="term" value="F:nucleotidyltransferase activity"/>
    <property type="evidence" value="ECO:0007669"/>
    <property type="project" value="UniProtKB-KW"/>
</dbReference>
<evidence type="ECO:0000259" key="7">
    <source>
        <dbReference type="PROSITE" id="PS52018"/>
    </source>
</evidence>
<dbReference type="InterPro" id="IPR029494">
    <property type="entry name" value="DarT"/>
</dbReference>
<keyword evidence="9" id="KW-1185">Reference proteome</keyword>
<comment type="similarity">
    <text evidence="6">Belongs to the DarT ADP-ribosyltransferase family.</text>
</comment>
<dbReference type="Pfam" id="PF14487">
    <property type="entry name" value="DarT"/>
    <property type="match status" value="1"/>
</dbReference>
<dbReference type="AlphaFoldDB" id="A0A084JJZ3"/>
<keyword evidence="2" id="KW-0328">Glycosyltransferase</keyword>
<evidence type="ECO:0000256" key="6">
    <source>
        <dbReference type="PROSITE-ProRule" id="PRU01362"/>
    </source>
</evidence>
<accession>A0A084JJZ3</accession>
<evidence type="ECO:0000256" key="2">
    <source>
        <dbReference type="ARBA" id="ARBA00022676"/>
    </source>
</evidence>
<keyword evidence="1 6" id="KW-1277">Toxin-antitoxin system</keyword>
<dbReference type="STRING" id="29354.IO98_14910"/>
<proteinExistence type="inferred from homology"/>
<gene>
    <name evidence="8" type="ORF">IO98_14910</name>
</gene>
<evidence type="ECO:0000256" key="1">
    <source>
        <dbReference type="ARBA" id="ARBA00022649"/>
    </source>
</evidence>
<organism evidence="8 9">
    <name type="scientific">Lacrimispora celerecrescens</name>
    <dbReference type="NCBI Taxonomy" id="29354"/>
    <lineage>
        <taxon>Bacteria</taxon>
        <taxon>Bacillati</taxon>
        <taxon>Bacillota</taxon>
        <taxon>Clostridia</taxon>
        <taxon>Lachnospirales</taxon>
        <taxon>Lachnospiraceae</taxon>
        <taxon>Lacrimispora</taxon>
    </lineage>
</organism>
<sequence length="224" mass="25573">MDAYNILTGRGVTRLCHFTKLRGLVHILSFDDGILASDSIRSDIKNVTDIQRYDGELEHICCSIEYPNTWFLNKVIQRDTDQIFREWVVLYIDLSILEKRSSKFCCCNAAKDRGRYIFNDINKIGTLFDYRTATGRQRSNSMLACCPTDDQAEVLIKNNIPRDYITGIAVGNLDVAERVSAILKTYNIQDISVYLSTDVLSTNWSVKVRNGCRAEESKVDYGKE</sequence>
<dbReference type="PROSITE" id="PS52018">
    <property type="entry name" value="DART"/>
    <property type="match status" value="1"/>
</dbReference>
<dbReference type="EMBL" id="JPME01000018">
    <property type="protein sequence ID" value="KEZ89277.1"/>
    <property type="molecule type" value="Genomic_DNA"/>
</dbReference>
<feature type="domain" description="DarT" evidence="7">
    <location>
        <begin position="13"/>
        <end position="201"/>
    </location>
</feature>
<dbReference type="Proteomes" id="UP000028525">
    <property type="component" value="Unassembled WGS sequence"/>
</dbReference>
<evidence type="ECO:0000256" key="3">
    <source>
        <dbReference type="ARBA" id="ARBA00022679"/>
    </source>
</evidence>
<name>A0A084JJZ3_9FIRM</name>
<keyword evidence="5 6" id="KW-0238">DNA-binding</keyword>
<evidence type="ECO:0000256" key="4">
    <source>
        <dbReference type="ARBA" id="ARBA00022695"/>
    </source>
</evidence>
<evidence type="ECO:0000313" key="8">
    <source>
        <dbReference type="EMBL" id="KEZ89277.1"/>
    </source>
</evidence>
<evidence type="ECO:0000313" key="9">
    <source>
        <dbReference type="Proteomes" id="UP000028525"/>
    </source>
</evidence>
<dbReference type="RefSeq" id="WP_038282336.1">
    <property type="nucleotide sequence ID" value="NZ_JPME01000018.1"/>
</dbReference>
<reference evidence="8 9" key="1">
    <citation type="submission" date="2014-07" db="EMBL/GenBank/DDBJ databases">
        <title>Draft genome of Clostridium celerecrescens 152B isolated from sediments associated with methane hydrate from Krishna Godavari basin.</title>
        <authorList>
            <person name="Honkalas V.S."/>
            <person name="Dabir A.P."/>
            <person name="Arora P."/>
            <person name="Dhakephalkar P.K."/>
        </authorList>
    </citation>
    <scope>NUCLEOTIDE SEQUENCE [LARGE SCALE GENOMIC DNA]</scope>
    <source>
        <strain evidence="8 9">152B</strain>
    </source>
</reference>
<evidence type="ECO:0000256" key="5">
    <source>
        <dbReference type="ARBA" id="ARBA00023125"/>
    </source>
</evidence>
<dbReference type="GO" id="GO:0003677">
    <property type="term" value="F:DNA binding"/>
    <property type="evidence" value="ECO:0007669"/>
    <property type="project" value="UniProtKB-UniRule"/>
</dbReference>
<comment type="caution">
    <text evidence="6">Lacks conserved residue(s) required for the propagation of feature annotation.</text>
</comment>
<comment type="caution">
    <text evidence="8">The sequence shown here is derived from an EMBL/GenBank/DDBJ whole genome shotgun (WGS) entry which is preliminary data.</text>
</comment>
<keyword evidence="4" id="KW-0548">Nucleotidyltransferase</keyword>
<dbReference type="OrthoDB" id="2052979at2"/>